<organism evidence="5 6">
    <name type="scientific">Rhizoctonia solani</name>
    <dbReference type="NCBI Taxonomy" id="456999"/>
    <lineage>
        <taxon>Eukaryota</taxon>
        <taxon>Fungi</taxon>
        <taxon>Dikarya</taxon>
        <taxon>Basidiomycota</taxon>
        <taxon>Agaricomycotina</taxon>
        <taxon>Agaricomycetes</taxon>
        <taxon>Cantharellales</taxon>
        <taxon>Ceratobasidiaceae</taxon>
        <taxon>Rhizoctonia</taxon>
    </lineage>
</organism>
<gene>
    <name evidence="5" type="ORF">RDB_LOCUS139334</name>
</gene>
<dbReference type="EMBL" id="CAJMWT010005058">
    <property type="protein sequence ID" value="CAE6500851.1"/>
    <property type="molecule type" value="Genomic_DNA"/>
</dbReference>
<reference evidence="5" key="1">
    <citation type="submission" date="2021-01" db="EMBL/GenBank/DDBJ databases">
        <authorList>
            <person name="Kaushik A."/>
        </authorList>
    </citation>
    <scope>NUCLEOTIDE SEQUENCE</scope>
    <source>
        <strain evidence="5">AG2-2IIIB</strain>
    </source>
</reference>
<dbReference type="InterPro" id="IPR011600">
    <property type="entry name" value="Pept_C14_caspase"/>
</dbReference>
<dbReference type="PANTHER" id="PTHR48104">
    <property type="entry name" value="METACASPASE-4"/>
    <property type="match status" value="1"/>
</dbReference>
<dbReference type="Proteomes" id="UP000663843">
    <property type="component" value="Unassembled WGS sequence"/>
</dbReference>
<name>A0A8H3HE76_9AGAM</name>
<protein>
    <recommendedName>
        <fullName evidence="4">Peptidase C14 caspase domain-containing protein</fullName>
    </recommendedName>
</protein>
<dbReference type="AlphaFoldDB" id="A0A8H3HE76"/>
<feature type="chain" id="PRO_5034346339" description="Peptidase C14 caspase domain-containing protein" evidence="3">
    <location>
        <begin position="17"/>
        <end position="583"/>
    </location>
</feature>
<evidence type="ECO:0000313" key="6">
    <source>
        <dbReference type="Proteomes" id="UP000663843"/>
    </source>
</evidence>
<feature type="domain" description="Peptidase C14 caspase" evidence="4">
    <location>
        <begin position="181"/>
        <end position="518"/>
    </location>
</feature>
<feature type="compositionally biased region" description="Basic and acidic residues" evidence="2">
    <location>
        <begin position="94"/>
        <end position="104"/>
    </location>
</feature>
<accession>A0A8H3HE76</accession>
<proteinExistence type="inferred from homology"/>
<evidence type="ECO:0000313" key="5">
    <source>
        <dbReference type="EMBL" id="CAE6500851.1"/>
    </source>
</evidence>
<comment type="caution">
    <text evidence="5">The sequence shown here is derived from an EMBL/GenBank/DDBJ whole genome shotgun (WGS) entry which is preliminary data.</text>
</comment>
<dbReference type="Pfam" id="PF00656">
    <property type="entry name" value="Peptidase_C14"/>
    <property type="match status" value="1"/>
</dbReference>
<evidence type="ECO:0000256" key="2">
    <source>
        <dbReference type="SAM" id="MobiDB-lite"/>
    </source>
</evidence>
<evidence type="ECO:0000256" key="3">
    <source>
        <dbReference type="SAM" id="SignalP"/>
    </source>
</evidence>
<dbReference type="GO" id="GO:0005737">
    <property type="term" value="C:cytoplasm"/>
    <property type="evidence" value="ECO:0007669"/>
    <property type="project" value="TreeGrafter"/>
</dbReference>
<keyword evidence="3" id="KW-0732">Signal</keyword>
<feature type="signal peptide" evidence="3">
    <location>
        <begin position="1"/>
        <end position="16"/>
    </location>
</feature>
<dbReference type="InterPro" id="IPR050452">
    <property type="entry name" value="Metacaspase"/>
</dbReference>
<dbReference type="GO" id="GO:0004197">
    <property type="term" value="F:cysteine-type endopeptidase activity"/>
    <property type="evidence" value="ECO:0007669"/>
    <property type="project" value="InterPro"/>
</dbReference>
<feature type="compositionally biased region" description="Polar residues" evidence="2">
    <location>
        <begin position="105"/>
        <end position="123"/>
    </location>
</feature>
<dbReference type="Gene3D" id="3.40.50.12660">
    <property type="match status" value="1"/>
</dbReference>
<evidence type="ECO:0000256" key="1">
    <source>
        <dbReference type="ARBA" id="ARBA00009005"/>
    </source>
</evidence>
<feature type="region of interest" description="Disordered" evidence="2">
    <location>
        <begin position="82"/>
        <end position="124"/>
    </location>
</feature>
<dbReference type="GO" id="GO:0006508">
    <property type="term" value="P:proteolysis"/>
    <property type="evidence" value="ECO:0007669"/>
    <property type="project" value="InterPro"/>
</dbReference>
<dbReference type="PANTHER" id="PTHR48104:SF30">
    <property type="entry name" value="METACASPASE-1"/>
    <property type="match status" value="1"/>
</dbReference>
<sequence>MLEFLLSITFFLDSLAALSQLKSTTVAGRPFPIAMINRRTTNSSTNPTLTTDRLTSTTISLQIFYHIYEGYFTLIFPTNRRRPPQSEPVTVNDKPLEKHDKSHETLSAPSTPSAPVPESSSISPDAKIVPFTPVYTAEILGHSRGSCKATASPPTHEQPSVPLLAVQARTQSNSSGPCATNKALLIGFNYEKYNDPRRTLRHATEDARRFTATLTNLGYPSMNMRVVTDEPSQPTPSYQYLMECIDWLLQDASEGTQLFFVFSGHCEPPKVNGGRLESCLIGADLEPIPRSVFQERLIAKVPAGAELTIVLDCCNAAGMAKLKYCVGRMGYERQVTQTTKEVALAEAGKAFAPMKPVSRAVSHSGSPDVTGRQASGFPRGGMYQGSFAPINLARQHRSRGVCGAELPPVTLSPNQTPAPGVLTTLAGKAAGAIGTPSPINTARTNPSVGRRFVFEGRPIQYFKERETDFVVPAGKVTLWAGTGECQKAFEVLSGARNGVFTDSICSALDASINQIVRDVWYSAVGAIEKENDWRTERDKKKPIRPASNQRLQWAELWVSQPEPLSSSLPILNQPIRGRSKYVA</sequence>
<evidence type="ECO:0000259" key="4">
    <source>
        <dbReference type="Pfam" id="PF00656"/>
    </source>
</evidence>
<comment type="similarity">
    <text evidence="1">Belongs to the peptidase C14B family.</text>
</comment>